<sequence length="213" mass="23496">MSNEFLLNAEIRSDAGKGASRRLRRLQDRVPGILYGGEAEPQMISVELRELKKALENEAFYSHILTLKVDGKDVQAVLRDLQRHPAKGVPTHADFLRVDKTHKITMNVPLHFINEAGSIGVKKQGGEIQHNISEVEVSCLPQDLPEFIEVDMAEVEMNAIVHLSDLKLPKGVELTQLALGDDHDQPVAAIHAPKVRASESDDEEGGEEAASEE</sequence>
<keyword evidence="3 5" id="KW-0689">Ribosomal protein</keyword>
<dbReference type="Pfam" id="PF01386">
    <property type="entry name" value="Ribosomal_L25p"/>
    <property type="match status" value="1"/>
</dbReference>
<dbReference type="InterPro" id="IPR001021">
    <property type="entry name" value="Ribosomal_bL25_long"/>
</dbReference>
<reference evidence="9 10" key="1">
    <citation type="submission" date="2018-09" db="EMBL/GenBank/DDBJ databases">
        <title>Alcanivorax profundi sp. nov., isolated from 1000 m-depth seawater of the Mariana Trench.</title>
        <authorList>
            <person name="Liu J."/>
        </authorList>
    </citation>
    <scope>NUCLEOTIDE SEQUENCE [LARGE SCALE GENOMIC DNA]</scope>
    <source>
        <strain evidence="9 10">MTEO17</strain>
    </source>
</reference>
<gene>
    <name evidence="5" type="primary">rplY</name>
    <name evidence="5" type="synonym">ctc</name>
    <name evidence="9" type="ORF">D4A39_13765</name>
</gene>
<evidence type="ECO:0000256" key="4">
    <source>
        <dbReference type="ARBA" id="ARBA00023274"/>
    </source>
</evidence>
<evidence type="ECO:0000256" key="1">
    <source>
        <dbReference type="ARBA" id="ARBA00022730"/>
    </source>
</evidence>
<dbReference type="Proteomes" id="UP000283734">
    <property type="component" value="Unassembled WGS sequence"/>
</dbReference>
<dbReference type="InterPro" id="IPR037121">
    <property type="entry name" value="Ribosomal_bL25_C"/>
</dbReference>
<dbReference type="NCBIfam" id="NF004612">
    <property type="entry name" value="PRK05943.1"/>
    <property type="match status" value="1"/>
</dbReference>
<dbReference type="InterPro" id="IPR029751">
    <property type="entry name" value="Ribosomal_L25_dom"/>
</dbReference>
<dbReference type="InterPro" id="IPR011035">
    <property type="entry name" value="Ribosomal_bL25/Gln-tRNA_synth"/>
</dbReference>
<dbReference type="GO" id="GO:0003735">
    <property type="term" value="F:structural constituent of ribosome"/>
    <property type="evidence" value="ECO:0007669"/>
    <property type="project" value="InterPro"/>
</dbReference>
<comment type="function">
    <text evidence="5">This is one of the proteins that binds to the 5S RNA in the ribosome where it forms part of the central protuberance.</text>
</comment>
<dbReference type="NCBIfam" id="TIGR00731">
    <property type="entry name" value="bL25_bact_ctc"/>
    <property type="match status" value="1"/>
</dbReference>
<dbReference type="GO" id="GO:0008097">
    <property type="term" value="F:5S rRNA binding"/>
    <property type="evidence" value="ECO:0007669"/>
    <property type="project" value="InterPro"/>
</dbReference>
<dbReference type="HAMAP" id="MF_01334">
    <property type="entry name" value="Ribosomal_bL25_CTC"/>
    <property type="match status" value="1"/>
</dbReference>
<dbReference type="OrthoDB" id="9806411at2"/>
<feature type="domain" description="Large ribosomal subunit protein bL25 beta" evidence="8">
    <location>
        <begin position="103"/>
        <end position="194"/>
    </location>
</feature>
<keyword evidence="4 5" id="KW-0687">Ribonucleoprotein</keyword>
<dbReference type="RefSeq" id="WP_022985171.1">
    <property type="nucleotide sequence ID" value="NZ_CAXGPP010000030.1"/>
</dbReference>
<evidence type="ECO:0000256" key="6">
    <source>
        <dbReference type="SAM" id="MobiDB-lite"/>
    </source>
</evidence>
<dbReference type="NCBIfam" id="NF004130">
    <property type="entry name" value="PRK05618.1-5"/>
    <property type="match status" value="1"/>
</dbReference>
<organism evidence="9 10">
    <name type="scientific">Alcanivorax profundi</name>
    <dbReference type="NCBI Taxonomy" id="2338368"/>
    <lineage>
        <taxon>Bacteria</taxon>
        <taxon>Pseudomonadati</taxon>
        <taxon>Pseudomonadota</taxon>
        <taxon>Gammaproteobacteria</taxon>
        <taxon>Oceanospirillales</taxon>
        <taxon>Alcanivoracaceae</taxon>
        <taxon>Alcanivorax</taxon>
    </lineage>
</organism>
<dbReference type="NCBIfam" id="NF004128">
    <property type="entry name" value="PRK05618.1-2"/>
    <property type="match status" value="1"/>
</dbReference>
<accession>A0A418XVX1</accession>
<evidence type="ECO:0000256" key="2">
    <source>
        <dbReference type="ARBA" id="ARBA00022884"/>
    </source>
</evidence>
<protein>
    <recommendedName>
        <fullName evidence="5">Large ribosomal subunit protein bL25</fullName>
    </recommendedName>
    <alternativeName>
        <fullName evidence="5">General stress protein CTC</fullName>
    </alternativeName>
</protein>
<evidence type="ECO:0000313" key="10">
    <source>
        <dbReference type="Proteomes" id="UP000283734"/>
    </source>
</evidence>
<evidence type="ECO:0000259" key="7">
    <source>
        <dbReference type="Pfam" id="PF01386"/>
    </source>
</evidence>
<evidence type="ECO:0000259" key="8">
    <source>
        <dbReference type="Pfam" id="PF14693"/>
    </source>
</evidence>
<evidence type="ECO:0000256" key="3">
    <source>
        <dbReference type="ARBA" id="ARBA00022980"/>
    </source>
</evidence>
<comment type="similarity">
    <text evidence="5">Belongs to the bacterial ribosomal protein bL25 family. CTC subfamily.</text>
</comment>
<dbReference type="PANTHER" id="PTHR33284:SF1">
    <property type="entry name" value="RIBOSOMAL PROTEIN L25_GLN-TRNA SYNTHETASE, ANTI-CODON-BINDING DOMAIN-CONTAINING PROTEIN"/>
    <property type="match status" value="1"/>
</dbReference>
<keyword evidence="1 5" id="KW-0699">rRNA-binding</keyword>
<name>A0A418XVX1_9GAMM</name>
<proteinExistence type="inferred from homology"/>
<feature type="region of interest" description="Disordered" evidence="6">
    <location>
        <begin position="185"/>
        <end position="213"/>
    </location>
</feature>
<dbReference type="GO" id="GO:0006412">
    <property type="term" value="P:translation"/>
    <property type="evidence" value="ECO:0007669"/>
    <property type="project" value="UniProtKB-UniRule"/>
</dbReference>
<dbReference type="InterPro" id="IPR020930">
    <property type="entry name" value="Ribosomal_uL5_bac-type"/>
</dbReference>
<comment type="subunit">
    <text evidence="5">Part of the 50S ribosomal subunit; part of the 5S rRNA/L5/L18/L25 subcomplex. Contacts the 5S rRNA. Binds to the 5S rRNA independently of L5 and L18.</text>
</comment>
<dbReference type="EMBL" id="QYYA01000004">
    <property type="protein sequence ID" value="RJG16877.1"/>
    <property type="molecule type" value="Genomic_DNA"/>
</dbReference>
<keyword evidence="10" id="KW-1185">Reference proteome</keyword>
<evidence type="ECO:0000256" key="5">
    <source>
        <dbReference type="HAMAP-Rule" id="MF_01334"/>
    </source>
</evidence>
<dbReference type="GO" id="GO:0022625">
    <property type="term" value="C:cytosolic large ribosomal subunit"/>
    <property type="evidence" value="ECO:0007669"/>
    <property type="project" value="TreeGrafter"/>
</dbReference>
<evidence type="ECO:0000313" key="9">
    <source>
        <dbReference type="EMBL" id="RJG16877.1"/>
    </source>
</evidence>
<dbReference type="Pfam" id="PF14693">
    <property type="entry name" value="Ribosomal_TL5_C"/>
    <property type="match status" value="1"/>
</dbReference>
<dbReference type="PANTHER" id="PTHR33284">
    <property type="entry name" value="RIBOSOMAL PROTEIN L25/GLN-TRNA SYNTHETASE, ANTI-CODON-BINDING DOMAIN-CONTAINING PROTEIN"/>
    <property type="match status" value="1"/>
</dbReference>
<dbReference type="AlphaFoldDB" id="A0A418XVX1"/>
<dbReference type="InterPro" id="IPR020057">
    <property type="entry name" value="Ribosomal_bL25_b-dom"/>
</dbReference>
<comment type="caution">
    <text evidence="9">The sequence shown here is derived from an EMBL/GenBank/DDBJ whole genome shotgun (WGS) entry which is preliminary data.</text>
</comment>
<dbReference type="SUPFAM" id="SSF50715">
    <property type="entry name" value="Ribosomal protein L25-like"/>
    <property type="match status" value="1"/>
</dbReference>
<dbReference type="InterPro" id="IPR020056">
    <property type="entry name" value="Rbsml_bL25/Gln-tRNA_synth_N"/>
</dbReference>
<dbReference type="Gene3D" id="2.40.240.10">
    <property type="entry name" value="Ribosomal Protein L25, Chain P"/>
    <property type="match status" value="1"/>
</dbReference>
<dbReference type="Gene3D" id="2.170.120.20">
    <property type="entry name" value="Ribosomal protein L25, beta domain"/>
    <property type="match status" value="1"/>
</dbReference>
<keyword evidence="2 5" id="KW-0694">RNA-binding</keyword>
<feature type="domain" description="Large ribosomal subunit protein bL25 L25" evidence="7">
    <location>
        <begin position="7"/>
        <end position="95"/>
    </location>
</feature>
<dbReference type="CDD" id="cd00495">
    <property type="entry name" value="Ribosomal_L25_TL5_CTC"/>
    <property type="match status" value="1"/>
</dbReference>
<feature type="compositionally biased region" description="Acidic residues" evidence="6">
    <location>
        <begin position="200"/>
        <end position="213"/>
    </location>
</feature>